<dbReference type="Gene3D" id="3.10.129.10">
    <property type="entry name" value="Hotdog Thioesterase"/>
    <property type="match status" value="1"/>
</dbReference>
<dbReference type="AlphaFoldDB" id="A0A6A6EIL8"/>
<keyword evidence="1" id="KW-0812">Transmembrane</keyword>
<evidence type="ECO:0008006" key="4">
    <source>
        <dbReference type="Google" id="ProtNLM"/>
    </source>
</evidence>
<dbReference type="Proteomes" id="UP000800200">
    <property type="component" value="Unassembled WGS sequence"/>
</dbReference>
<sequence length="311" mass="33838">MLAPRPHSSLPLLKYAARPLLHRRHPSPSIARLNSTSPPARFRLSYLWYGFCLAFGIGTGYAVRSFAAPPPLPKPGSREDQLALDALRSDVDALEIVKTLRAEGYHLHSDTPLKESGKGKGGWRELDIKTDIAKTTNNENKITRTLTQQSMAGAQGLVVQRAFWNSETRELVAVVWFGGALCGWPGLAHGGAIATAFDEVFSRVVVGPDSSLDSIPSPLSLSVTYARPTQTLNFYILRTSFSTPDIPQAAPAPEPIPKSWLPSWKDFTKKSVTADPEPTVQLSGTLETVDQKVCVKAKASFPASAVHISKR</sequence>
<gene>
    <name evidence="2" type="ORF">K469DRAFT_656960</name>
</gene>
<evidence type="ECO:0000256" key="1">
    <source>
        <dbReference type="SAM" id="Phobius"/>
    </source>
</evidence>
<dbReference type="InterPro" id="IPR052061">
    <property type="entry name" value="PTE-AB_protein"/>
</dbReference>
<dbReference type="EMBL" id="ML994618">
    <property type="protein sequence ID" value="KAF2190548.1"/>
    <property type="molecule type" value="Genomic_DNA"/>
</dbReference>
<name>A0A6A6EIL8_9PEZI</name>
<dbReference type="PANTHER" id="PTHR47260:SF1">
    <property type="entry name" value="UPF0644 PROTEIN PB2B4.06"/>
    <property type="match status" value="1"/>
</dbReference>
<protein>
    <recommendedName>
        <fullName evidence="4">Thioesterase domain-containing protein</fullName>
    </recommendedName>
</protein>
<keyword evidence="3" id="KW-1185">Reference proteome</keyword>
<reference evidence="2" key="1">
    <citation type="journal article" date="2020" name="Stud. Mycol.">
        <title>101 Dothideomycetes genomes: a test case for predicting lifestyles and emergence of pathogens.</title>
        <authorList>
            <person name="Haridas S."/>
            <person name="Albert R."/>
            <person name="Binder M."/>
            <person name="Bloem J."/>
            <person name="Labutti K."/>
            <person name="Salamov A."/>
            <person name="Andreopoulos B."/>
            <person name="Baker S."/>
            <person name="Barry K."/>
            <person name="Bills G."/>
            <person name="Bluhm B."/>
            <person name="Cannon C."/>
            <person name="Castanera R."/>
            <person name="Culley D."/>
            <person name="Daum C."/>
            <person name="Ezra D."/>
            <person name="Gonzalez J."/>
            <person name="Henrissat B."/>
            <person name="Kuo A."/>
            <person name="Liang C."/>
            <person name="Lipzen A."/>
            <person name="Lutzoni F."/>
            <person name="Magnuson J."/>
            <person name="Mondo S."/>
            <person name="Nolan M."/>
            <person name="Ohm R."/>
            <person name="Pangilinan J."/>
            <person name="Park H.-J."/>
            <person name="Ramirez L."/>
            <person name="Alfaro M."/>
            <person name="Sun H."/>
            <person name="Tritt A."/>
            <person name="Yoshinaga Y."/>
            <person name="Zwiers L.-H."/>
            <person name="Turgeon B."/>
            <person name="Goodwin S."/>
            <person name="Spatafora J."/>
            <person name="Crous P."/>
            <person name="Grigoriev I."/>
        </authorList>
    </citation>
    <scope>NUCLEOTIDE SEQUENCE</scope>
    <source>
        <strain evidence="2">CBS 207.26</strain>
    </source>
</reference>
<keyword evidence="1" id="KW-1133">Transmembrane helix</keyword>
<feature type="transmembrane region" description="Helical" evidence="1">
    <location>
        <begin position="46"/>
        <end position="63"/>
    </location>
</feature>
<dbReference type="SUPFAM" id="SSF54637">
    <property type="entry name" value="Thioesterase/thiol ester dehydrase-isomerase"/>
    <property type="match status" value="1"/>
</dbReference>
<accession>A0A6A6EIL8</accession>
<dbReference type="InterPro" id="IPR029069">
    <property type="entry name" value="HotDog_dom_sf"/>
</dbReference>
<dbReference type="OrthoDB" id="506431at2759"/>
<proteinExistence type="predicted"/>
<organism evidence="2 3">
    <name type="scientific">Zopfia rhizophila CBS 207.26</name>
    <dbReference type="NCBI Taxonomy" id="1314779"/>
    <lineage>
        <taxon>Eukaryota</taxon>
        <taxon>Fungi</taxon>
        <taxon>Dikarya</taxon>
        <taxon>Ascomycota</taxon>
        <taxon>Pezizomycotina</taxon>
        <taxon>Dothideomycetes</taxon>
        <taxon>Dothideomycetes incertae sedis</taxon>
        <taxon>Zopfiaceae</taxon>
        <taxon>Zopfia</taxon>
    </lineage>
</organism>
<dbReference type="PANTHER" id="PTHR47260">
    <property type="entry name" value="UPF0644 PROTEIN PB2B4.06"/>
    <property type="match status" value="1"/>
</dbReference>
<evidence type="ECO:0000313" key="2">
    <source>
        <dbReference type="EMBL" id="KAF2190548.1"/>
    </source>
</evidence>
<evidence type="ECO:0000313" key="3">
    <source>
        <dbReference type="Proteomes" id="UP000800200"/>
    </source>
</evidence>
<keyword evidence="1" id="KW-0472">Membrane</keyword>